<dbReference type="AlphaFoldDB" id="A0AA48GK58"/>
<dbReference type="EMBL" id="AP027080">
    <property type="protein sequence ID" value="BDU72684.1"/>
    <property type="molecule type" value="Genomic_DNA"/>
</dbReference>
<evidence type="ECO:0000313" key="3">
    <source>
        <dbReference type="Proteomes" id="UP001238179"/>
    </source>
</evidence>
<name>A0AA48GK58_9BACT</name>
<gene>
    <name evidence="2" type="ORF">METEAL_18580</name>
</gene>
<feature type="signal peptide" evidence="1">
    <location>
        <begin position="1"/>
        <end position="24"/>
    </location>
</feature>
<accession>A0AA48GK58</accession>
<feature type="chain" id="PRO_5041321500" evidence="1">
    <location>
        <begin position="25"/>
        <end position="492"/>
    </location>
</feature>
<organism evidence="2 3">
    <name type="scientific">Mesoterricola silvestris</name>
    <dbReference type="NCBI Taxonomy" id="2927979"/>
    <lineage>
        <taxon>Bacteria</taxon>
        <taxon>Pseudomonadati</taxon>
        <taxon>Acidobacteriota</taxon>
        <taxon>Holophagae</taxon>
        <taxon>Holophagales</taxon>
        <taxon>Holophagaceae</taxon>
        <taxon>Mesoterricola</taxon>
    </lineage>
</organism>
<keyword evidence="1" id="KW-0732">Signal</keyword>
<proteinExistence type="predicted"/>
<evidence type="ECO:0000256" key="1">
    <source>
        <dbReference type="SAM" id="SignalP"/>
    </source>
</evidence>
<dbReference type="KEGG" id="msil:METEAL_18580"/>
<keyword evidence="3" id="KW-1185">Reference proteome</keyword>
<evidence type="ECO:0000313" key="2">
    <source>
        <dbReference type="EMBL" id="BDU72684.1"/>
    </source>
</evidence>
<reference evidence="3" key="1">
    <citation type="journal article" date="2023" name="Int. J. Syst. Evol. Microbiol.">
        <title>Mesoterricola silvestris gen. nov., sp. nov., Mesoterricola sediminis sp. nov., Geothrix oryzae sp. nov., Geothrix edaphica sp. nov., Geothrix rubra sp. nov., and Geothrix limicola sp. nov., six novel members of Acidobacteriota isolated from soils.</title>
        <authorList>
            <person name="Itoh H."/>
            <person name="Sugisawa Y."/>
            <person name="Mise K."/>
            <person name="Xu Z."/>
            <person name="Kuniyasu M."/>
            <person name="Ushijima N."/>
            <person name="Kawano K."/>
            <person name="Kobayashi E."/>
            <person name="Shiratori Y."/>
            <person name="Masuda Y."/>
            <person name="Senoo K."/>
        </authorList>
    </citation>
    <scope>NUCLEOTIDE SEQUENCE [LARGE SCALE GENOMIC DNA]</scope>
    <source>
        <strain evidence="3">W79</strain>
    </source>
</reference>
<dbReference type="Proteomes" id="UP001238179">
    <property type="component" value="Chromosome"/>
</dbReference>
<sequence>MKSFLGLLKGSMVLASLLASQVFLDGQTVPSASRPVCIYCNTPLPNGTHARSCPYYAGGKPAAGSSRKPGSDVKAALVGSLFQNLLTSLFASDAVGDQKEAAAQAAALAAARASEAQRNKDRIAQAEYLRMMQSYKQLDDGPGAAYKTLANTDLEFKSLDAETLAAGARAPFDTPSRGESVATTFFGDSMPLEDLRLLVNPGQDPRIVDLTKAQRLVGAKLKEDGPRLVALIRKVEEEGGSPIPLKAPDCAKLARFLKGSMEQRSQFQKTLQSAQEQLTTWETANRNALLNAAKDGLEFLSGQILDSLSKRGEAAARLQRIYDRKSGQMAKDGLDVVAIQAKIERLQKLSSSGQVADFVSSMNDRQAFTKDGLSALVAQLKASNTDLEGLFREPGLEDYFGGEAPELRVLLDITKIAASNEVLGKWVARKIPLFAGVELAINQTYNALDWYTSFKRVMEANEINGRVQEAAEAIQKNIDHAYMQLRDCPGSL</sequence>
<protein>
    <submittedName>
        <fullName evidence="2">Uncharacterized protein</fullName>
    </submittedName>
</protein>